<accession>A0AAV7WC66</accession>
<dbReference type="AlphaFoldDB" id="A0AAV7WC66"/>
<comment type="caution">
    <text evidence="1">The sequence shown here is derived from an EMBL/GenBank/DDBJ whole genome shotgun (WGS) entry which is preliminary data.</text>
</comment>
<protein>
    <submittedName>
        <fullName evidence="1">Uncharacterized protein</fullName>
    </submittedName>
</protein>
<keyword evidence="2" id="KW-1185">Reference proteome</keyword>
<sequence>MGRVMGNRRALEGDYMQLDDQLHPLDNEQGRCPEALRWLLEVREEYAVSLEKLRCHDHVGCMRRVHEEEGRAGGLLAWIAPTQRGPRLLGLHCLMIP</sequence>
<organism evidence="1 2">
    <name type="scientific">Pleurodeles waltl</name>
    <name type="common">Iberian ribbed newt</name>
    <dbReference type="NCBI Taxonomy" id="8319"/>
    <lineage>
        <taxon>Eukaryota</taxon>
        <taxon>Metazoa</taxon>
        <taxon>Chordata</taxon>
        <taxon>Craniata</taxon>
        <taxon>Vertebrata</taxon>
        <taxon>Euteleostomi</taxon>
        <taxon>Amphibia</taxon>
        <taxon>Batrachia</taxon>
        <taxon>Caudata</taxon>
        <taxon>Salamandroidea</taxon>
        <taxon>Salamandridae</taxon>
        <taxon>Pleurodelinae</taxon>
        <taxon>Pleurodeles</taxon>
    </lineage>
</organism>
<dbReference type="Proteomes" id="UP001066276">
    <property type="component" value="Chromosome 1_2"/>
</dbReference>
<name>A0AAV7WC66_PLEWA</name>
<dbReference type="EMBL" id="JANPWB010000002">
    <property type="protein sequence ID" value="KAJ1210475.1"/>
    <property type="molecule type" value="Genomic_DNA"/>
</dbReference>
<proteinExistence type="predicted"/>
<evidence type="ECO:0000313" key="1">
    <source>
        <dbReference type="EMBL" id="KAJ1210475.1"/>
    </source>
</evidence>
<reference evidence="1" key="1">
    <citation type="journal article" date="2022" name="bioRxiv">
        <title>Sequencing and chromosome-scale assembly of the giantPleurodeles waltlgenome.</title>
        <authorList>
            <person name="Brown T."/>
            <person name="Elewa A."/>
            <person name="Iarovenko S."/>
            <person name="Subramanian E."/>
            <person name="Araus A.J."/>
            <person name="Petzold A."/>
            <person name="Susuki M."/>
            <person name="Suzuki K.-i.T."/>
            <person name="Hayashi T."/>
            <person name="Toyoda A."/>
            <person name="Oliveira C."/>
            <person name="Osipova E."/>
            <person name="Leigh N.D."/>
            <person name="Simon A."/>
            <person name="Yun M.H."/>
        </authorList>
    </citation>
    <scope>NUCLEOTIDE SEQUENCE</scope>
    <source>
        <strain evidence="1">20211129_DDA</strain>
        <tissue evidence="1">Liver</tissue>
    </source>
</reference>
<gene>
    <name evidence="1" type="ORF">NDU88_005839</name>
</gene>
<evidence type="ECO:0000313" key="2">
    <source>
        <dbReference type="Proteomes" id="UP001066276"/>
    </source>
</evidence>